<dbReference type="Proteomes" id="UP000000641">
    <property type="component" value="Plasmid pTPEN01"/>
</dbReference>
<dbReference type="HOGENOM" id="CLU_2730612_0_0_2"/>
<evidence type="ECO:0000313" key="2">
    <source>
        <dbReference type="Proteomes" id="UP000000641"/>
    </source>
</evidence>
<dbReference type="EMBL" id="CP000506">
    <property type="protein sequence ID" value="ABL79281.1"/>
    <property type="molecule type" value="Genomic_DNA"/>
</dbReference>
<dbReference type="AlphaFoldDB" id="A1S1F1"/>
<name>A1S1F1_THEPD</name>
<accession>A1S1F1</accession>
<protein>
    <submittedName>
        <fullName evidence="1">Uncharacterized protein</fullName>
    </submittedName>
</protein>
<gene>
    <name evidence="1" type="ordered locus">Tpen_1886</name>
</gene>
<evidence type="ECO:0000313" key="1">
    <source>
        <dbReference type="EMBL" id="ABL79281.1"/>
    </source>
</evidence>
<geneLocation type="plasmid" evidence="1 2">
    <name>pTPEN01</name>
</geneLocation>
<organism evidence="1 2">
    <name type="scientific">Thermofilum pendens (strain DSM 2475 / Hrk 5)</name>
    <dbReference type="NCBI Taxonomy" id="368408"/>
    <lineage>
        <taxon>Archaea</taxon>
        <taxon>Thermoproteota</taxon>
        <taxon>Thermoprotei</taxon>
        <taxon>Thermofilales</taxon>
        <taxon>Thermofilaceae</taxon>
        <taxon>Thermofilum</taxon>
    </lineage>
</organism>
<sequence length="71" mass="7948">MPSTLQLQGLSLVETIPVTTTDYADYNFSKLNPNECVVFWFQKNRVAVLVCNIGNGYYRVATKPVPPTVKP</sequence>
<dbReference type="GeneID" id="4600322"/>
<reference evidence="2" key="1">
    <citation type="journal article" date="2008" name="J. Bacteriol.">
        <title>Genome sequence of Thermofilum pendens reveals an exceptional loss of biosynthetic pathways without genome reduction.</title>
        <authorList>
            <person name="Anderson I."/>
            <person name="Rodriguez J."/>
            <person name="Susanti D."/>
            <person name="Porat I."/>
            <person name="Reich C."/>
            <person name="Ulrich L.E."/>
            <person name="Elkins J.G."/>
            <person name="Mavromatis K."/>
            <person name="Lykidis A."/>
            <person name="Kim E."/>
            <person name="Thompson L.S."/>
            <person name="Nolan M."/>
            <person name="Land M."/>
            <person name="Copeland A."/>
            <person name="Lapidus A."/>
            <person name="Lucas S."/>
            <person name="Detter C."/>
            <person name="Zhulin I.B."/>
            <person name="Olsen G.J."/>
            <person name="Whitman W."/>
            <person name="Mukhopadhyay B."/>
            <person name="Bristow J."/>
            <person name="Kyrpides N."/>
        </authorList>
    </citation>
    <scope>NUCLEOTIDE SEQUENCE [LARGE SCALE GENOMIC DNA]</scope>
    <source>
        <strain evidence="2">DSM 2475 / Hrk 5</strain>
        <plasmid evidence="2">pTPEN01</plasmid>
    </source>
</reference>
<dbReference type="RefSeq" id="WP_011751406.1">
    <property type="nucleotide sequence ID" value="NC_008696.1"/>
</dbReference>
<dbReference type="KEGG" id="tpe:Tpen_1886"/>
<keyword evidence="2" id="KW-1185">Reference proteome</keyword>
<proteinExistence type="predicted"/>
<keyword evidence="1" id="KW-0614">Plasmid</keyword>
<dbReference type="EnsemblBacteria" id="ABL79281">
    <property type="protein sequence ID" value="ABL79281"/>
    <property type="gene ID" value="Tpen_1886"/>
</dbReference>